<gene>
    <name evidence="6" type="ORF">V6U78_10770</name>
</gene>
<keyword evidence="7" id="KW-1185">Reference proteome</keyword>
<dbReference type="PROSITE" id="PS50887">
    <property type="entry name" value="GGDEF"/>
    <property type="match status" value="1"/>
</dbReference>
<dbReference type="CDD" id="cd01949">
    <property type="entry name" value="GGDEF"/>
    <property type="match status" value="1"/>
</dbReference>
<keyword evidence="6" id="KW-0548">Nucleotidyltransferase</keyword>
<dbReference type="SMART" id="SM00304">
    <property type="entry name" value="HAMP"/>
    <property type="match status" value="1"/>
</dbReference>
<protein>
    <recommendedName>
        <fullName evidence="1">diguanylate cyclase</fullName>
        <ecNumber evidence="1">2.7.7.65</ecNumber>
    </recommendedName>
</protein>
<dbReference type="SUPFAM" id="SSF55781">
    <property type="entry name" value="GAF domain-like"/>
    <property type="match status" value="1"/>
</dbReference>
<evidence type="ECO:0000313" key="6">
    <source>
        <dbReference type="EMBL" id="MFK7161520.1"/>
    </source>
</evidence>
<dbReference type="SUPFAM" id="SSF158472">
    <property type="entry name" value="HAMP domain-like"/>
    <property type="match status" value="1"/>
</dbReference>
<keyword evidence="3" id="KW-1133">Transmembrane helix</keyword>
<dbReference type="InterPro" id="IPR050469">
    <property type="entry name" value="Diguanylate_Cyclase"/>
</dbReference>
<dbReference type="InterPro" id="IPR043128">
    <property type="entry name" value="Rev_trsase/Diguanyl_cyclase"/>
</dbReference>
<evidence type="ECO:0000256" key="3">
    <source>
        <dbReference type="SAM" id="Phobius"/>
    </source>
</evidence>
<dbReference type="EC" id="2.7.7.65" evidence="1"/>
<comment type="caution">
    <text evidence="6">The sequence shown here is derived from an EMBL/GenBank/DDBJ whole genome shotgun (WGS) entry which is preliminary data.</text>
</comment>
<dbReference type="Gene3D" id="3.30.70.270">
    <property type="match status" value="1"/>
</dbReference>
<feature type="domain" description="GGDEF" evidence="5">
    <location>
        <begin position="479"/>
        <end position="612"/>
    </location>
</feature>
<dbReference type="SUPFAM" id="SSF55073">
    <property type="entry name" value="Nucleotide cyclase"/>
    <property type="match status" value="1"/>
</dbReference>
<dbReference type="InterPro" id="IPR000160">
    <property type="entry name" value="GGDEF_dom"/>
</dbReference>
<evidence type="ECO:0000313" key="7">
    <source>
        <dbReference type="Proteomes" id="UP001621714"/>
    </source>
</evidence>
<evidence type="ECO:0000256" key="2">
    <source>
        <dbReference type="ARBA" id="ARBA00034247"/>
    </source>
</evidence>
<dbReference type="EMBL" id="JBANFI010000006">
    <property type="protein sequence ID" value="MFK7161520.1"/>
    <property type="molecule type" value="Genomic_DNA"/>
</dbReference>
<dbReference type="CDD" id="cd06225">
    <property type="entry name" value="HAMP"/>
    <property type="match status" value="1"/>
</dbReference>
<comment type="catalytic activity">
    <reaction evidence="2">
        <text>2 GTP = 3',3'-c-di-GMP + 2 diphosphate</text>
        <dbReference type="Rhea" id="RHEA:24898"/>
        <dbReference type="ChEBI" id="CHEBI:33019"/>
        <dbReference type="ChEBI" id="CHEBI:37565"/>
        <dbReference type="ChEBI" id="CHEBI:58805"/>
        <dbReference type="EC" id="2.7.7.65"/>
    </reaction>
</comment>
<proteinExistence type="predicted"/>
<dbReference type="InterPro" id="IPR029787">
    <property type="entry name" value="Nucleotide_cyclase"/>
</dbReference>
<dbReference type="PANTHER" id="PTHR45138">
    <property type="entry name" value="REGULATORY COMPONENTS OF SENSORY TRANSDUCTION SYSTEM"/>
    <property type="match status" value="1"/>
</dbReference>
<dbReference type="Proteomes" id="UP001621714">
    <property type="component" value="Unassembled WGS sequence"/>
</dbReference>
<organism evidence="6 7">
    <name type="scientific">Marinospirillum alkalitolerans</name>
    <dbReference type="NCBI Taxonomy" id="3123374"/>
    <lineage>
        <taxon>Bacteria</taxon>
        <taxon>Pseudomonadati</taxon>
        <taxon>Pseudomonadota</taxon>
        <taxon>Gammaproteobacteria</taxon>
        <taxon>Oceanospirillales</taxon>
        <taxon>Oceanospirillaceae</taxon>
        <taxon>Marinospirillum</taxon>
    </lineage>
</organism>
<evidence type="ECO:0000259" key="4">
    <source>
        <dbReference type="PROSITE" id="PS50885"/>
    </source>
</evidence>
<accession>A0ABW8PZ11</accession>
<evidence type="ECO:0000259" key="5">
    <source>
        <dbReference type="PROSITE" id="PS50887"/>
    </source>
</evidence>
<dbReference type="SMART" id="SM00267">
    <property type="entry name" value="GGDEF"/>
    <property type="match status" value="1"/>
</dbReference>
<dbReference type="PANTHER" id="PTHR45138:SF9">
    <property type="entry name" value="DIGUANYLATE CYCLASE DGCM-RELATED"/>
    <property type="match status" value="1"/>
</dbReference>
<dbReference type="NCBIfam" id="TIGR00254">
    <property type="entry name" value="GGDEF"/>
    <property type="match status" value="1"/>
</dbReference>
<dbReference type="PROSITE" id="PS50885">
    <property type="entry name" value="HAMP"/>
    <property type="match status" value="1"/>
</dbReference>
<dbReference type="InterPro" id="IPR003660">
    <property type="entry name" value="HAMP_dom"/>
</dbReference>
<keyword evidence="3" id="KW-0472">Membrane</keyword>
<keyword evidence="3" id="KW-0812">Transmembrane</keyword>
<sequence length="621" mass="68831">MPKLQTKMMAALVTVMLLLTLVITLASLLSLREFSIRAATEHTRTAAEITLVALTESMVNGTIHTRDSFLQRIAHVEGLDSVRVIRGPLVEDQFGHGLLEETPGDAIDHAVLINGEAVYTLSGGYLSPYFRATLPYIASSQGEVNCLSCHAVPENSVLGAVTLTASIEPMRQAALITVFFLVLAVLAFALLCLFFLKRLLNPLVLTAQEIQAAVDQASAGHFDLRLQPRSQDEIGSIAESFNRLTAGINQKLSEIRSNVAHLVMTQPSQQGDLLAETAQTVAGLVKVAKFKQAIEEDEHISEVYQRISDVLQEEFLLHTFSIYEVDAQQKRLITVNVDGIAQAPTYWCSADINEHCRACRAVRTGHRIDGIDHTSLCRSFADEARKEESSYLCLPILQAGGVGCVIQLVLSAEEQARIPTQLPLIEAYLREAAPVLQAKSLMASLKESTLNDAMTGLRNRRFLEEYSESLMSQCKRRESAMTLMMLDLDYFKTVNDTYGHDVGDHILIDLAHIFLAQVRDSDLVIRYGGEEFLIILLDTPAAAGEKVAEKIRLAVEEHQFKAGHQLINKTLSIGLADFPHDGQAFWQVLKFADVALYTAKDQGRNRVIRFTPELWLSKEKY</sequence>
<dbReference type="RefSeq" id="WP_405340495.1">
    <property type="nucleotide sequence ID" value="NZ_JBANFI010000006.1"/>
</dbReference>
<dbReference type="Gene3D" id="1.10.8.500">
    <property type="entry name" value="HAMP domain in histidine kinase"/>
    <property type="match status" value="1"/>
</dbReference>
<dbReference type="GO" id="GO:0052621">
    <property type="term" value="F:diguanylate cyclase activity"/>
    <property type="evidence" value="ECO:0007669"/>
    <property type="project" value="UniProtKB-EC"/>
</dbReference>
<dbReference type="Pfam" id="PF00990">
    <property type="entry name" value="GGDEF"/>
    <property type="match status" value="1"/>
</dbReference>
<dbReference type="InterPro" id="IPR029016">
    <property type="entry name" value="GAF-like_dom_sf"/>
</dbReference>
<reference evidence="6 7" key="1">
    <citation type="submission" date="2024-02" db="EMBL/GenBank/DDBJ databases">
        <title>Marinospirillum sp. MEB 164 isolated from Lonar lake sediment.</title>
        <authorList>
            <person name="Joshi A."/>
            <person name="Thite S."/>
        </authorList>
    </citation>
    <scope>NUCLEOTIDE SEQUENCE [LARGE SCALE GENOMIC DNA]</scope>
    <source>
        <strain evidence="6 7">MEB164</strain>
    </source>
</reference>
<dbReference type="Gene3D" id="3.30.450.40">
    <property type="match status" value="1"/>
</dbReference>
<keyword evidence="6" id="KW-0808">Transferase</keyword>
<dbReference type="Gene3D" id="3.30.450.290">
    <property type="match status" value="1"/>
</dbReference>
<evidence type="ECO:0000256" key="1">
    <source>
        <dbReference type="ARBA" id="ARBA00012528"/>
    </source>
</evidence>
<feature type="transmembrane region" description="Helical" evidence="3">
    <location>
        <begin position="173"/>
        <end position="196"/>
    </location>
</feature>
<feature type="domain" description="HAMP" evidence="4">
    <location>
        <begin position="208"/>
        <end position="253"/>
    </location>
</feature>
<name>A0ABW8PZ11_9GAMM</name>
<dbReference type="Pfam" id="PF00672">
    <property type="entry name" value="HAMP"/>
    <property type="match status" value="1"/>
</dbReference>